<feature type="domain" description="Integral membrane protein YccS N-terminal" evidence="8">
    <location>
        <begin position="68"/>
        <end position="343"/>
    </location>
</feature>
<dbReference type="Pfam" id="PF13515">
    <property type="entry name" value="FUSC_2"/>
    <property type="match status" value="1"/>
</dbReference>
<evidence type="ECO:0000256" key="2">
    <source>
        <dbReference type="ARBA" id="ARBA00022475"/>
    </source>
</evidence>
<comment type="caution">
    <text evidence="10">The sequence shown here is derived from an EMBL/GenBank/DDBJ whole genome shotgun (WGS) entry which is preliminary data.</text>
</comment>
<evidence type="ECO:0000256" key="3">
    <source>
        <dbReference type="ARBA" id="ARBA00022692"/>
    </source>
</evidence>
<evidence type="ECO:0000313" key="10">
    <source>
        <dbReference type="EMBL" id="NEX64017.1"/>
    </source>
</evidence>
<feature type="transmembrane region" description="Helical" evidence="7">
    <location>
        <begin position="482"/>
        <end position="500"/>
    </location>
</feature>
<evidence type="ECO:0000256" key="5">
    <source>
        <dbReference type="ARBA" id="ARBA00023136"/>
    </source>
</evidence>
<accession>A0A6B3STC1</accession>
<evidence type="ECO:0000259" key="8">
    <source>
        <dbReference type="Pfam" id="PF12805"/>
    </source>
</evidence>
<dbReference type="InterPro" id="IPR049453">
    <property type="entry name" value="Memb_transporter_dom"/>
</dbReference>
<name>A0A6B3STC1_9BURK</name>
<dbReference type="Proteomes" id="UP000482155">
    <property type="component" value="Unassembled WGS sequence"/>
</dbReference>
<evidence type="ECO:0000256" key="4">
    <source>
        <dbReference type="ARBA" id="ARBA00022989"/>
    </source>
</evidence>
<organism evidence="10 11">
    <name type="scientific">Noviherbaspirillum galbum</name>
    <dbReference type="NCBI Taxonomy" id="2709383"/>
    <lineage>
        <taxon>Bacteria</taxon>
        <taxon>Pseudomonadati</taxon>
        <taxon>Pseudomonadota</taxon>
        <taxon>Betaproteobacteria</taxon>
        <taxon>Burkholderiales</taxon>
        <taxon>Oxalobacteraceae</taxon>
        <taxon>Noviherbaspirillum</taxon>
    </lineage>
</organism>
<evidence type="ECO:0000259" key="9">
    <source>
        <dbReference type="Pfam" id="PF13515"/>
    </source>
</evidence>
<evidence type="ECO:0000256" key="6">
    <source>
        <dbReference type="ARBA" id="ARBA00043993"/>
    </source>
</evidence>
<keyword evidence="3 7" id="KW-0812">Transmembrane</keyword>
<protein>
    <submittedName>
        <fullName evidence="10">FUSC family protein</fullName>
    </submittedName>
</protein>
<dbReference type="Pfam" id="PF12805">
    <property type="entry name" value="FUSC-like"/>
    <property type="match status" value="1"/>
</dbReference>
<proteinExistence type="inferred from homology"/>
<evidence type="ECO:0000256" key="1">
    <source>
        <dbReference type="ARBA" id="ARBA00004651"/>
    </source>
</evidence>
<dbReference type="RefSeq" id="WP_163967944.1">
    <property type="nucleotide sequence ID" value="NZ_JAAIVB010000078.1"/>
</dbReference>
<feature type="transmembrane region" description="Helical" evidence="7">
    <location>
        <begin position="139"/>
        <end position="162"/>
    </location>
</feature>
<keyword evidence="11" id="KW-1185">Reference proteome</keyword>
<comment type="subcellular location">
    <subcellularLocation>
        <location evidence="1">Cell membrane</location>
        <topology evidence="1">Multi-pass membrane protein</topology>
    </subcellularLocation>
</comment>
<feature type="transmembrane region" description="Helical" evidence="7">
    <location>
        <begin position="441"/>
        <end position="470"/>
    </location>
</feature>
<keyword evidence="5 7" id="KW-0472">Membrane</keyword>
<dbReference type="GO" id="GO:0005886">
    <property type="term" value="C:plasma membrane"/>
    <property type="evidence" value="ECO:0007669"/>
    <property type="project" value="UniProtKB-SubCell"/>
</dbReference>
<reference evidence="10 11" key="1">
    <citation type="submission" date="2020-02" db="EMBL/GenBank/DDBJ databases">
        <authorList>
            <person name="Kim M.K."/>
        </authorList>
    </citation>
    <scope>NUCLEOTIDE SEQUENCE [LARGE SCALE GENOMIC DNA]</scope>
    <source>
        <strain evidence="10 11">17J57-3</strain>
    </source>
</reference>
<feature type="transmembrane region" description="Helical" evidence="7">
    <location>
        <begin position="15"/>
        <end position="37"/>
    </location>
</feature>
<dbReference type="InterPro" id="IPR032692">
    <property type="entry name" value="YccS_N"/>
</dbReference>
<dbReference type="AlphaFoldDB" id="A0A6B3STC1"/>
<feature type="transmembrane region" description="Helical" evidence="7">
    <location>
        <begin position="512"/>
        <end position="532"/>
    </location>
</feature>
<comment type="similarity">
    <text evidence="6">Belongs to the YccS/YhfK family.</text>
</comment>
<feature type="transmembrane region" description="Helical" evidence="7">
    <location>
        <begin position="90"/>
        <end position="109"/>
    </location>
</feature>
<keyword evidence="2" id="KW-1003">Cell membrane</keyword>
<sequence>MHYALSPRTFFFSHYFYTGLRIATGVVGIALLATLAFGERIGVAVAFGALCNSLMDLPSPLKHKFNEMLTSVLLCSAIALVSSLCAPHPWLLVPLAGLVGFITSMLVVFGRKAMPLQFAALFTMMQTGSNPTGGEHAVATSLLFFAGGFSYMLYSLAVSWWLRERIKQQVLAESLYALAAYLRIKAGFYDARRDLGTQFTRLVRQQTTLAERQQASRDLILRVAPAQRDTLLVRAHYAMLDVYELALAMHPDYALLRKHVSDGDLLMAFGRLAGLLADDLENVAFAMAQNRLPAPPPDRGPELDRIEAQARQATDAGRSTPAADYALRVTIVKLRELLRAVERLHRPGSGASIPEPPAIQDAWAPFLSRQRYEWRILVSEIRLGSPTFRYAIRVAVGISFALALSRVLPYATHGYWIALTVAVILKPNYSMTRRRRNDRVIGTLVGSVLTALILKVVHAPLALLGMLFIATAAAPAFLNIRYLYTAIAASAQVLLLIGLTTPEASHAMLERLLDTGVGVLIAGVFTYVLPSWEYEDIPRQADRVLAANRGYIAAWRKLLLDEDADDFAYRVARKRFMDSIAGLGNALQRMQDEPENKRYALMELDRFVVQNYLVVAHCAAIRLIMHRHPAPPENGLPAAMIERIARGLAGQLGTAQEALRAPEARLRAADASAAREDGTEETSDAARAWTGYRLLQQRARQLASDADVITGVSAAIGSVFRQAGVAVGAARDSRPG</sequence>
<dbReference type="EMBL" id="JAAIVB010000078">
    <property type="protein sequence ID" value="NEX64017.1"/>
    <property type="molecule type" value="Genomic_DNA"/>
</dbReference>
<gene>
    <name evidence="10" type="ORF">G3574_23285</name>
</gene>
<evidence type="ECO:0000313" key="11">
    <source>
        <dbReference type="Proteomes" id="UP000482155"/>
    </source>
</evidence>
<evidence type="ECO:0000256" key="7">
    <source>
        <dbReference type="SAM" id="Phobius"/>
    </source>
</evidence>
<dbReference type="PANTHER" id="PTHR30509:SF8">
    <property type="entry name" value="INNER MEMBRANE PROTEIN YCCS"/>
    <property type="match status" value="1"/>
</dbReference>
<feature type="domain" description="Integral membrane bound transporter" evidence="9">
    <location>
        <begin position="401"/>
        <end position="522"/>
    </location>
</feature>
<dbReference type="PANTHER" id="PTHR30509">
    <property type="entry name" value="P-HYDROXYBENZOIC ACID EFFLUX PUMP SUBUNIT-RELATED"/>
    <property type="match status" value="1"/>
</dbReference>
<keyword evidence="4 7" id="KW-1133">Transmembrane helix</keyword>